<dbReference type="STRING" id="555778.Hneap_1128"/>
<keyword evidence="10" id="KW-0560">Oxidoreductase</keyword>
<evidence type="ECO:0000256" key="6">
    <source>
        <dbReference type="ARBA" id="ARBA00023136"/>
    </source>
</evidence>
<dbReference type="RefSeq" id="WP_012824000.1">
    <property type="nucleotide sequence ID" value="NC_013422.1"/>
</dbReference>
<dbReference type="InterPro" id="IPR001750">
    <property type="entry name" value="ND/Mrp_TM"/>
</dbReference>
<dbReference type="PRINTS" id="PR01437">
    <property type="entry name" value="NUOXDRDTASE4"/>
</dbReference>
<evidence type="ECO:0000256" key="3">
    <source>
        <dbReference type="ARBA" id="ARBA00022475"/>
    </source>
</evidence>
<protein>
    <submittedName>
        <fullName evidence="10">NADH dehydrogenase (Quinone)</fullName>
        <ecNumber evidence="10">1.6.99.5</ecNumber>
    </submittedName>
</protein>
<dbReference type="Pfam" id="PF00361">
    <property type="entry name" value="Proton_antipo_M"/>
    <property type="match status" value="1"/>
</dbReference>
<organism evidence="10 11">
    <name type="scientific">Halothiobacillus neapolitanus (strain ATCC 23641 / DSM 15147 / CIP 104769 / NCIMB 8539 / c2)</name>
    <name type="common">Thiobacillus neapolitanus</name>
    <dbReference type="NCBI Taxonomy" id="555778"/>
    <lineage>
        <taxon>Bacteria</taxon>
        <taxon>Pseudomonadati</taxon>
        <taxon>Pseudomonadota</taxon>
        <taxon>Gammaproteobacteria</taxon>
        <taxon>Chromatiales</taxon>
        <taxon>Halothiobacillaceae</taxon>
        <taxon>Halothiobacillus</taxon>
    </lineage>
</organism>
<evidence type="ECO:0000313" key="11">
    <source>
        <dbReference type="Proteomes" id="UP000009102"/>
    </source>
</evidence>
<evidence type="ECO:0000256" key="7">
    <source>
        <dbReference type="RuleBase" id="RU000320"/>
    </source>
</evidence>
<comment type="subcellular location">
    <subcellularLocation>
        <location evidence="1">Cell membrane</location>
        <topology evidence="1">Multi-pass membrane protein</topology>
    </subcellularLocation>
    <subcellularLocation>
        <location evidence="7">Membrane</location>
        <topology evidence="7">Multi-pass membrane protein</topology>
    </subcellularLocation>
</comment>
<keyword evidence="5" id="KW-1133">Transmembrane helix</keyword>
<evidence type="ECO:0000256" key="8">
    <source>
        <dbReference type="SAM" id="MobiDB-lite"/>
    </source>
</evidence>
<name>D0KZU1_HALNC</name>
<feature type="region of interest" description="Disordered" evidence="8">
    <location>
        <begin position="518"/>
        <end position="540"/>
    </location>
</feature>
<dbReference type="GO" id="GO:0005886">
    <property type="term" value="C:plasma membrane"/>
    <property type="evidence" value="ECO:0007669"/>
    <property type="project" value="UniProtKB-SubCell"/>
</dbReference>
<dbReference type="EMBL" id="CP001801">
    <property type="protein sequence ID" value="ACX95964.1"/>
    <property type="molecule type" value="Genomic_DNA"/>
</dbReference>
<evidence type="ECO:0000313" key="10">
    <source>
        <dbReference type="EMBL" id="ACX95964.1"/>
    </source>
</evidence>
<reference evidence="10 11" key="1">
    <citation type="submission" date="2009-10" db="EMBL/GenBank/DDBJ databases">
        <title>Complete sequence of Halothiobacillus neapolitanus c2.</title>
        <authorList>
            <consortium name="US DOE Joint Genome Institute"/>
            <person name="Lucas S."/>
            <person name="Copeland A."/>
            <person name="Lapidus A."/>
            <person name="Glavina del Rio T."/>
            <person name="Tice H."/>
            <person name="Bruce D."/>
            <person name="Goodwin L."/>
            <person name="Pitluck S."/>
            <person name="Davenport K."/>
            <person name="Brettin T."/>
            <person name="Detter J.C."/>
            <person name="Han C."/>
            <person name="Tapia R."/>
            <person name="Larimer F."/>
            <person name="Land M."/>
            <person name="Hauser L."/>
            <person name="Kyrpides N."/>
            <person name="Mikhailova N."/>
            <person name="Kerfeld C."/>
            <person name="Cannon G."/>
            <person name="Heinhort S."/>
        </authorList>
    </citation>
    <scope>NUCLEOTIDE SEQUENCE [LARGE SCALE GENOMIC DNA]</scope>
    <source>
        <strain evidence="11">ATCC 23641 / c2</strain>
    </source>
</reference>
<gene>
    <name evidence="10" type="ordered locus">Hneap_1128</name>
</gene>
<dbReference type="eggNOG" id="COG0651">
    <property type="taxonomic scope" value="Bacteria"/>
</dbReference>
<dbReference type="InterPro" id="IPR050586">
    <property type="entry name" value="CPA3_Na-H_Antiporter_D"/>
</dbReference>
<dbReference type="Proteomes" id="UP000009102">
    <property type="component" value="Chromosome"/>
</dbReference>
<accession>D0KZU1</accession>
<dbReference type="PANTHER" id="PTHR42703">
    <property type="entry name" value="NADH DEHYDROGENASE"/>
    <property type="match status" value="1"/>
</dbReference>
<keyword evidence="3" id="KW-1003">Cell membrane</keyword>
<feature type="domain" description="NADH:quinone oxidoreductase/Mrp antiporter transmembrane" evidence="9">
    <location>
        <begin position="138"/>
        <end position="432"/>
    </location>
</feature>
<dbReference type="GO" id="GO:0008137">
    <property type="term" value="F:NADH dehydrogenase (ubiquinone) activity"/>
    <property type="evidence" value="ECO:0007669"/>
    <property type="project" value="InterPro"/>
</dbReference>
<evidence type="ECO:0000256" key="4">
    <source>
        <dbReference type="ARBA" id="ARBA00022692"/>
    </source>
</evidence>
<dbReference type="NCBIfam" id="NF009309">
    <property type="entry name" value="PRK12666.1"/>
    <property type="match status" value="1"/>
</dbReference>
<dbReference type="PANTHER" id="PTHR42703:SF1">
    <property type="entry name" value="NA(+)_H(+) ANTIPORTER SUBUNIT D1"/>
    <property type="match status" value="1"/>
</dbReference>
<dbReference type="GO" id="GO:0016491">
    <property type="term" value="F:oxidoreductase activity"/>
    <property type="evidence" value="ECO:0007669"/>
    <property type="project" value="UniProtKB-KW"/>
</dbReference>
<keyword evidence="6" id="KW-0472">Membrane</keyword>
<dbReference type="AlphaFoldDB" id="D0KZU1"/>
<dbReference type="OrthoDB" id="9768329at2"/>
<dbReference type="GO" id="GO:0042773">
    <property type="term" value="P:ATP synthesis coupled electron transport"/>
    <property type="evidence" value="ECO:0007669"/>
    <property type="project" value="InterPro"/>
</dbReference>
<dbReference type="InterPro" id="IPR003918">
    <property type="entry name" value="NADH_UbQ_OxRdtase"/>
</dbReference>
<evidence type="ECO:0000256" key="1">
    <source>
        <dbReference type="ARBA" id="ARBA00004651"/>
    </source>
</evidence>
<evidence type="ECO:0000259" key="9">
    <source>
        <dbReference type="Pfam" id="PF00361"/>
    </source>
</evidence>
<keyword evidence="4 7" id="KW-0812">Transmembrane</keyword>
<proteinExistence type="inferred from homology"/>
<dbReference type="EC" id="1.6.99.5" evidence="10"/>
<evidence type="ECO:0000256" key="2">
    <source>
        <dbReference type="ARBA" id="ARBA00005346"/>
    </source>
</evidence>
<dbReference type="HOGENOM" id="CLU_007100_9_2_6"/>
<keyword evidence="11" id="KW-1185">Reference proteome</keyword>
<comment type="similarity">
    <text evidence="2">Belongs to the CPA3 antiporters (TC 2.A.63) subunit D family.</text>
</comment>
<evidence type="ECO:0000256" key="5">
    <source>
        <dbReference type="ARBA" id="ARBA00022989"/>
    </source>
</evidence>
<sequence length="540" mass="58047">MTPNVNLAPHSFDQILALLVFLPVLSAIALIALHRAGWRLKRLISAASVGVLLLATIYLMVSGAGNTPQVYPMGDWPAPFGIVWVYDRLSGLMLLLTAILGVVSLTYAIATNEDHNGAHFHALFQAQLFGLNGAFLTGDVFNLFVFFEVLLLASYGLMLHGGGAARSKAGLHYMVINLVGSTLFLFAVGALYGVLGTLNLADLAVRIGQAPSSLYGVIAAASLMLFVVFAIKAAAFPLYLWLPGTYAETSAPVAALFAIMTKVGLYAMLRVHGTLFDTSTAPASLVHLIGPWELWLGIMTLIMATLGVLAAMNLRRQVAYLILASVGTLLIALGVNTTESIEAALYYWIHTTLLSAGFFLLADIVRRSRGDDGWRIHPAMPRATLIGGLFFIYAMGMAGLPPLTGFFGKTMILHSVLGSPLMGAIFAVVLITSVLLVIALARSGSTLFYRVDHQEQQVTAQTVSSFAWLAVFTPLILAAAMVIFALQLTVWLHNTSMQIKDTSVCIRQALDPAVSRLHTEEPKQPNPADVSPHFPSVNQE</sequence>
<dbReference type="KEGG" id="hna:Hneap_1128"/>